<dbReference type="InterPro" id="IPR055237">
    <property type="entry name" value="Cdc6_lid"/>
</dbReference>
<dbReference type="InterPro" id="IPR014277">
    <property type="entry name" value="Orc1/Cdc6_arc"/>
</dbReference>
<evidence type="ECO:0000313" key="5">
    <source>
        <dbReference type="EMBL" id="MBS3058719.1"/>
    </source>
</evidence>
<accession>A0A8T4KZU9</accession>
<dbReference type="Gene3D" id="3.40.50.300">
    <property type="entry name" value="P-loop containing nucleotide triphosphate hydrolases"/>
    <property type="match status" value="1"/>
</dbReference>
<evidence type="ECO:0000313" key="6">
    <source>
        <dbReference type="Proteomes" id="UP000680185"/>
    </source>
</evidence>
<dbReference type="InterPro" id="IPR050311">
    <property type="entry name" value="ORC1/CDC6"/>
</dbReference>
<dbReference type="SUPFAM" id="SSF52540">
    <property type="entry name" value="P-loop containing nucleoside triphosphate hydrolases"/>
    <property type="match status" value="1"/>
</dbReference>
<dbReference type="Proteomes" id="UP000680185">
    <property type="component" value="Unassembled WGS sequence"/>
</dbReference>
<evidence type="ECO:0000259" key="4">
    <source>
        <dbReference type="SMART" id="SM00382"/>
    </source>
</evidence>
<dbReference type="Gene3D" id="1.10.8.60">
    <property type="match status" value="1"/>
</dbReference>
<reference evidence="5" key="1">
    <citation type="submission" date="2021-03" db="EMBL/GenBank/DDBJ databases">
        <authorList>
            <person name="Jaffe A."/>
        </authorList>
    </citation>
    <scope>NUCLEOTIDE SEQUENCE</scope>
    <source>
        <strain evidence="5">RIFCSPLOWO2_01_FULL_43_13</strain>
    </source>
</reference>
<evidence type="ECO:0000256" key="2">
    <source>
        <dbReference type="ARBA" id="ARBA00022741"/>
    </source>
</evidence>
<protein>
    <submittedName>
        <fullName evidence="5">AAA family ATPase</fullName>
    </submittedName>
</protein>
<dbReference type="AlphaFoldDB" id="A0A8T4KZU9"/>
<dbReference type="SMART" id="SM00382">
    <property type="entry name" value="AAA"/>
    <property type="match status" value="1"/>
</dbReference>
<gene>
    <name evidence="5" type="ORF">J4478_04955</name>
</gene>
<sequence>MVRENFGGFQLANLFEQELQKQSVFLNRDAISQHFIPKELPFREKQLKEISSILTAALQGKKPNNVFVYGKVGTGKTCVVRHVLQELQEFKQKSSARVESCYINCRVHNSKYKALQKCCKEFYPSENFLGYSAAFVFEKILDFARKNKNQVLIALDEIDKVKDLDELVYALSRGNDELEQGEGAITIIGISNNVLFKERLDARTKSSLCQEELVFAPYNAEELKEILKQRVEIAFKPKSVQESALNLAAAIAAQESGDARTAVLLLLRAGELSDKESKEKVSDEEVKKAKSKVEEEVIY</sequence>
<feature type="non-terminal residue" evidence="5">
    <location>
        <position position="299"/>
    </location>
</feature>
<dbReference type="InterPro" id="IPR003593">
    <property type="entry name" value="AAA+_ATPase"/>
</dbReference>
<evidence type="ECO:0000256" key="3">
    <source>
        <dbReference type="ARBA" id="ARBA00022840"/>
    </source>
</evidence>
<dbReference type="InterPro" id="IPR011579">
    <property type="entry name" value="ATPase_dom"/>
</dbReference>
<dbReference type="InterPro" id="IPR027417">
    <property type="entry name" value="P-loop_NTPase"/>
</dbReference>
<dbReference type="Pfam" id="PF22703">
    <property type="entry name" value="Cdc6_lid"/>
    <property type="match status" value="1"/>
</dbReference>
<dbReference type="GO" id="GO:0005524">
    <property type="term" value="F:ATP binding"/>
    <property type="evidence" value="ECO:0007669"/>
    <property type="project" value="UniProtKB-KW"/>
</dbReference>
<dbReference type="PANTHER" id="PTHR10763:SF26">
    <property type="entry name" value="CELL DIVISION CONTROL PROTEIN 6 HOMOLOG"/>
    <property type="match status" value="1"/>
</dbReference>
<proteinExistence type="predicted"/>
<dbReference type="GO" id="GO:0006260">
    <property type="term" value="P:DNA replication"/>
    <property type="evidence" value="ECO:0007669"/>
    <property type="project" value="UniProtKB-KW"/>
</dbReference>
<dbReference type="PANTHER" id="PTHR10763">
    <property type="entry name" value="CELL DIVISION CONTROL PROTEIN 6-RELATED"/>
    <property type="match status" value="1"/>
</dbReference>
<dbReference type="Pfam" id="PF01637">
    <property type="entry name" value="ATPase_2"/>
    <property type="match status" value="1"/>
</dbReference>
<dbReference type="CDD" id="cd00009">
    <property type="entry name" value="AAA"/>
    <property type="match status" value="1"/>
</dbReference>
<dbReference type="FunFam" id="1.10.8.60:FF:000073">
    <property type="entry name" value="ORC1-type DNA replication protein"/>
    <property type="match status" value="1"/>
</dbReference>
<keyword evidence="3" id="KW-0067">ATP-binding</keyword>
<comment type="caution">
    <text evidence="5">The sequence shown here is derived from an EMBL/GenBank/DDBJ whole genome shotgun (WGS) entry which is preliminary data.</text>
</comment>
<dbReference type="EMBL" id="JAGVWB010000033">
    <property type="protein sequence ID" value="MBS3058719.1"/>
    <property type="molecule type" value="Genomic_DNA"/>
</dbReference>
<keyword evidence="2" id="KW-0547">Nucleotide-binding</keyword>
<feature type="domain" description="AAA+ ATPase" evidence="4">
    <location>
        <begin position="62"/>
        <end position="215"/>
    </location>
</feature>
<name>A0A8T4KZU9_9ARCH</name>
<dbReference type="NCBIfam" id="TIGR02928">
    <property type="entry name" value="orc1/cdc6 family replication initiation protein"/>
    <property type="match status" value="1"/>
</dbReference>
<reference evidence="5" key="2">
    <citation type="submission" date="2021-05" db="EMBL/GenBank/DDBJ databases">
        <title>Protein family content uncovers lineage relationships and bacterial pathway maintenance mechanisms in DPANN archaea.</title>
        <authorList>
            <person name="Castelle C.J."/>
            <person name="Meheust R."/>
            <person name="Jaffe A.L."/>
            <person name="Seitz K."/>
            <person name="Gong X."/>
            <person name="Baker B.J."/>
            <person name="Banfield J.F."/>
        </authorList>
    </citation>
    <scope>NUCLEOTIDE SEQUENCE</scope>
    <source>
        <strain evidence="5">RIFCSPLOWO2_01_FULL_43_13</strain>
    </source>
</reference>
<keyword evidence="1" id="KW-0235">DNA replication</keyword>
<evidence type="ECO:0000256" key="1">
    <source>
        <dbReference type="ARBA" id="ARBA00022705"/>
    </source>
</evidence>
<organism evidence="5 6">
    <name type="scientific">Candidatus Iainarchaeum sp</name>
    <dbReference type="NCBI Taxonomy" id="3101447"/>
    <lineage>
        <taxon>Archaea</taxon>
        <taxon>Candidatus Iainarchaeota</taxon>
        <taxon>Candidatus Iainarchaeia</taxon>
        <taxon>Candidatus Iainarchaeales</taxon>
        <taxon>Candidatus Iainarchaeaceae</taxon>
        <taxon>Candidatus Iainarchaeum</taxon>
    </lineage>
</organism>